<reference evidence="1 2" key="1">
    <citation type="journal article" date="2012" name="J. Bacteriol.">
        <title>Draft Genome Sequence of the Soil Bacterium Burkholderia terrae Strain BS001, Which Interacts with Fungal Surface Structures.</title>
        <authorList>
            <person name="Nazir R."/>
            <person name="Hansen M.A."/>
            <person name="Sorensen S."/>
            <person name="van Elsas J.D."/>
        </authorList>
    </citation>
    <scope>NUCLEOTIDE SEQUENCE [LARGE SCALE GENOMIC DNA]</scope>
    <source>
        <strain evidence="1 2">BS001</strain>
    </source>
</reference>
<sequence length="141" mass="15380">MNSASAVDPDTINAYLETHYLVGGDMPTTLRVCMPNASLAALHEAAGVESSAFITACNPFSRHCDDESNARRQEALAHQLTQLRVEYVDGIGQHPSTVWGEPSFLALGLALETAKELGRRYEQNAIVWCGRDAVPQLVLLR</sequence>
<comment type="caution">
    <text evidence="1">The sequence shown here is derived from an EMBL/GenBank/DDBJ whole genome shotgun (WGS) entry which is preliminary data.</text>
</comment>
<protein>
    <recommendedName>
        <fullName evidence="3">DUF3293 domain-containing protein</fullName>
    </recommendedName>
</protein>
<gene>
    <name evidence="1" type="ORF">WQE_20256</name>
</gene>
<dbReference type="Pfam" id="PF11697">
    <property type="entry name" value="DUF3293"/>
    <property type="match status" value="1"/>
</dbReference>
<proteinExistence type="predicted"/>
<organism evidence="1 2">
    <name type="scientific">Paraburkholderia hospita</name>
    <dbReference type="NCBI Taxonomy" id="169430"/>
    <lineage>
        <taxon>Bacteria</taxon>
        <taxon>Pseudomonadati</taxon>
        <taxon>Pseudomonadota</taxon>
        <taxon>Betaproteobacteria</taxon>
        <taxon>Burkholderiales</taxon>
        <taxon>Burkholderiaceae</taxon>
        <taxon>Paraburkholderia</taxon>
    </lineage>
</organism>
<keyword evidence="2" id="KW-1185">Reference proteome</keyword>
<dbReference type="Proteomes" id="UP000004980">
    <property type="component" value="Unassembled WGS sequence"/>
</dbReference>
<dbReference type="InterPro" id="IPR021710">
    <property type="entry name" value="DUF3293"/>
</dbReference>
<dbReference type="EMBL" id="AKAU01000107">
    <property type="protein sequence ID" value="EIM99217.1"/>
    <property type="molecule type" value="Genomic_DNA"/>
</dbReference>
<evidence type="ECO:0000313" key="1">
    <source>
        <dbReference type="EMBL" id="EIM99217.1"/>
    </source>
</evidence>
<name>A0ABP2PN98_9BURK</name>
<accession>A0ABP2PN98</accession>
<dbReference type="RefSeq" id="WP_007584116.1">
    <property type="nucleotide sequence ID" value="NZ_AKAU01000107.1"/>
</dbReference>
<evidence type="ECO:0008006" key="3">
    <source>
        <dbReference type="Google" id="ProtNLM"/>
    </source>
</evidence>
<evidence type="ECO:0000313" key="2">
    <source>
        <dbReference type="Proteomes" id="UP000004980"/>
    </source>
</evidence>